<comment type="subcellular location">
    <subcellularLocation>
        <location evidence="16">Cell membrane</location>
    </subcellularLocation>
    <subcellularLocation>
        <location evidence="1">Endomembrane system</location>
        <topology evidence="1">Multi-pass membrane protein</topology>
    </subcellularLocation>
</comment>
<dbReference type="GO" id="GO:0055070">
    <property type="term" value="P:copper ion homeostasis"/>
    <property type="evidence" value="ECO:0007669"/>
    <property type="project" value="TreeGrafter"/>
</dbReference>
<evidence type="ECO:0000256" key="14">
    <source>
        <dbReference type="ARBA" id="ARBA00023136"/>
    </source>
</evidence>
<dbReference type="InterPro" id="IPR044492">
    <property type="entry name" value="P_typ_ATPase_HD_dom"/>
</dbReference>
<dbReference type="Pfam" id="PF00122">
    <property type="entry name" value="E1-E2_ATPase"/>
    <property type="match status" value="1"/>
</dbReference>
<accession>A0A917C3A7</accession>
<dbReference type="PROSITE" id="PS00154">
    <property type="entry name" value="ATPASE_E1_E2"/>
    <property type="match status" value="1"/>
</dbReference>
<dbReference type="InterPro" id="IPR017969">
    <property type="entry name" value="Heavy-metal-associated_CS"/>
</dbReference>
<keyword evidence="8" id="KW-0187">Copper transport</keyword>
<dbReference type="CDD" id="cd02094">
    <property type="entry name" value="P-type_ATPase_Cu-like"/>
    <property type="match status" value="1"/>
</dbReference>
<dbReference type="InterPro" id="IPR008250">
    <property type="entry name" value="ATPase_P-typ_transduc_dom_A_sf"/>
</dbReference>
<evidence type="ECO:0000259" key="17">
    <source>
        <dbReference type="PROSITE" id="PS50846"/>
    </source>
</evidence>
<evidence type="ECO:0000313" key="19">
    <source>
        <dbReference type="Proteomes" id="UP000632498"/>
    </source>
</evidence>
<dbReference type="PANTHER" id="PTHR43520">
    <property type="entry name" value="ATP7, ISOFORM B"/>
    <property type="match status" value="1"/>
</dbReference>
<dbReference type="NCBIfam" id="TIGR01494">
    <property type="entry name" value="ATPase_P-type"/>
    <property type="match status" value="1"/>
</dbReference>
<evidence type="ECO:0000256" key="13">
    <source>
        <dbReference type="ARBA" id="ARBA00023065"/>
    </source>
</evidence>
<dbReference type="NCBIfam" id="TIGR01525">
    <property type="entry name" value="ATPase-IB_hvy"/>
    <property type="match status" value="1"/>
</dbReference>
<dbReference type="Proteomes" id="UP000632498">
    <property type="component" value="Unassembled WGS sequence"/>
</dbReference>
<dbReference type="FunFam" id="3.30.70.100:FF:000001">
    <property type="entry name" value="ATPase copper transporting beta"/>
    <property type="match status" value="1"/>
</dbReference>
<dbReference type="PRINTS" id="PR00943">
    <property type="entry name" value="CUATPASE"/>
</dbReference>
<dbReference type="InterPro" id="IPR027256">
    <property type="entry name" value="P-typ_ATPase_IB"/>
</dbReference>
<dbReference type="PANTHER" id="PTHR43520:SF8">
    <property type="entry name" value="P-TYPE CU(+) TRANSPORTER"/>
    <property type="match status" value="1"/>
</dbReference>
<dbReference type="Gene3D" id="2.70.150.10">
    <property type="entry name" value="Calcium-transporting ATPase, cytoplasmic transduction domain A"/>
    <property type="match status" value="1"/>
</dbReference>
<evidence type="ECO:0000256" key="5">
    <source>
        <dbReference type="ARBA" id="ARBA00022692"/>
    </source>
</evidence>
<feature type="transmembrane region" description="Helical" evidence="16">
    <location>
        <begin position="734"/>
        <end position="755"/>
    </location>
</feature>
<feature type="transmembrane region" description="Helical" evidence="16">
    <location>
        <begin position="365"/>
        <end position="387"/>
    </location>
</feature>
<keyword evidence="16" id="KW-1003">Cell membrane</keyword>
<dbReference type="Gene3D" id="3.40.1110.10">
    <property type="entry name" value="Calcium-transporting ATPase, cytoplasmic domain N"/>
    <property type="match status" value="1"/>
</dbReference>
<dbReference type="Pfam" id="PF00403">
    <property type="entry name" value="HMA"/>
    <property type="match status" value="1"/>
</dbReference>
<keyword evidence="10" id="KW-1278">Translocase</keyword>
<dbReference type="FunFam" id="2.70.150.10:FF:000002">
    <property type="entry name" value="Copper-transporting ATPase 1, putative"/>
    <property type="match status" value="1"/>
</dbReference>
<dbReference type="GO" id="GO:0016887">
    <property type="term" value="F:ATP hydrolysis activity"/>
    <property type="evidence" value="ECO:0007669"/>
    <property type="project" value="InterPro"/>
</dbReference>
<evidence type="ECO:0000256" key="2">
    <source>
        <dbReference type="ARBA" id="ARBA00006024"/>
    </source>
</evidence>
<dbReference type="GO" id="GO:0005507">
    <property type="term" value="F:copper ion binding"/>
    <property type="evidence" value="ECO:0007669"/>
    <property type="project" value="TreeGrafter"/>
</dbReference>
<comment type="caution">
    <text evidence="18">The sequence shown here is derived from an EMBL/GenBank/DDBJ whole genome shotgun (WGS) entry which is preliminary data.</text>
</comment>
<dbReference type="GO" id="GO:0012505">
    <property type="term" value="C:endomembrane system"/>
    <property type="evidence" value="ECO:0007669"/>
    <property type="project" value="UniProtKB-SubCell"/>
</dbReference>
<reference evidence="18" key="2">
    <citation type="submission" date="2020-09" db="EMBL/GenBank/DDBJ databases">
        <authorList>
            <person name="Sun Q."/>
            <person name="Zhou Y."/>
        </authorList>
    </citation>
    <scope>NUCLEOTIDE SEQUENCE</scope>
    <source>
        <strain evidence="18">CGMCC 1.15254</strain>
    </source>
</reference>
<comment type="catalytic activity">
    <reaction evidence="15">
        <text>Cu(+)(in) + ATP + H2O = Cu(+)(out) + ADP + phosphate + H(+)</text>
        <dbReference type="Rhea" id="RHEA:25792"/>
        <dbReference type="ChEBI" id="CHEBI:15377"/>
        <dbReference type="ChEBI" id="CHEBI:15378"/>
        <dbReference type="ChEBI" id="CHEBI:30616"/>
        <dbReference type="ChEBI" id="CHEBI:43474"/>
        <dbReference type="ChEBI" id="CHEBI:49552"/>
        <dbReference type="ChEBI" id="CHEBI:456216"/>
        <dbReference type="EC" id="7.2.2.8"/>
    </reaction>
</comment>
<dbReference type="SUPFAM" id="SSF56784">
    <property type="entry name" value="HAD-like"/>
    <property type="match status" value="1"/>
</dbReference>
<dbReference type="EMBL" id="BMHV01000017">
    <property type="protein sequence ID" value="GGF68729.1"/>
    <property type="molecule type" value="Genomic_DNA"/>
</dbReference>
<dbReference type="InterPro" id="IPR023214">
    <property type="entry name" value="HAD_sf"/>
</dbReference>
<evidence type="ECO:0000256" key="15">
    <source>
        <dbReference type="ARBA" id="ARBA00049289"/>
    </source>
</evidence>
<evidence type="ECO:0000256" key="8">
    <source>
        <dbReference type="ARBA" id="ARBA00022796"/>
    </source>
</evidence>
<dbReference type="Pfam" id="PF00702">
    <property type="entry name" value="Hydrolase"/>
    <property type="match status" value="1"/>
</dbReference>
<dbReference type="Gene3D" id="3.40.50.1000">
    <property type="entry name" value="HAD superfamily/HAD-like"/>
    <property type="match status" value="1"/>
</dbReference>
<feature type="transmembrane region" description="Helical" evidence="16">
    <location>
        <begin position="393"/>
        <end position="416"/>
    </location>
</feature>
<dbReference type="SFLD" id="SFLDG00002">
    <property type="entry name" value="C1.7:_P-type_atpase_like"/>
    <property type="match status" value="1"/>
</dbReference>
<dbReference type="SUPFAM" id="SSF81665">
    <property type="entry name" value="Calcium ATPase, transmembrane domain M"/>
    <property type="match status" value="1"/>
</dbReference>
<keyword evidence="12" id="KW-0186">Copper</keyword>
<dbReference type="CDD" id="cd00371">
    <property type="entry name" value="HMA"/>
    <property type="match status" value="1"/>
</dbReference>
<dbReference type="GO" id="GO:0005524">
    <property type="term" value="F:ATP binding"/>
    <property type="evidence" value="ECO:0007669"/>
    <property type="project" value="UniProtKB-UniRule"/>
</dbReference>
<evidence type="ECO:0000256" key="4">
    <source>
        <dbReference type="ARBA" id="ARBA00022448"/>
    </source>
</evidence>
<evidence type="ECO:0000256" key="1">
    <source>
        <dbReference type="ARBA" id="ARBA00004127"/>
    </source>
</evidence>
<dbReference type="NCBIfam" id="TIGR01511">
    <property type="entry name" value="ATPase-IB1_Cu"/>
    <property type="match status" value="1"/>
</dbReference>
<protein>
    <recommendedName>
        <fullName evidence="3">P-type Cu(+) transporter</fullName>
        <ecNumber evidence="3">7.2.2.8</ecNumber>
    </recommendedName>
</protein>
<keyword evidence="9 16" id="KW-0067">ATP-binding</keyword>
<feature type="transmembrane region" description="Helical" evidence="16">
    <location>
        <begin position="148"/>
        <end position="171"/>
    </location>
</feature>
<feature type="transmembrane region" description="Helical" evidence="16">
    <location>
        <begin position="110"/>
        <end position="128"/>
    </location>
</feature>
<evidence type="ECO:0000256" key="6">
    <source>
        <dbReference type="ARBA" id="ARBA00022723"/>
    </source>
</evidence>
<dbReference type="SUPFAM" id="SSF81653">
    <property type="entry name" value="Calcium ATPase, transduction domain A"/>
    <property type="match status" value="1"/>
</dbReference>
<evidence type="ECO:0000256" key="3">
    <source>
        <dbReference type="ARBA" id="ARBA00012517"/>
    </source>
</evidence>
<keyword evidence="19" id="KW-1185">Reference proteome</keyword>
<proteinExistence type="inferred from homology"/>
<dbReference type="InterPro" id="IPR018303">
    <property type="entry name" value="ATPase_P-typ_P_site"/>
</dbReference>
<dbReference type="PROSITE" id="PS50846">
    <property type="entry name" value="HMA_2"/>
    <property type="match status" value="1"/>
</dbReference>
<keyword evidence="4" id="KW-0813">Transport</keyword>
<dbReference type="InterPro" id="IPR036163">
    <property type="entry name" value="HMA_dom_sf"/>
</dbReference>
<feature type="domain" description="HMA" evidence="17">
    <location>
        <begin position="16"/>
        <end position="82"/>
    </location>
</feature>
<dbReference type="PROSITE" id="PS01047">
    <property type="entry name" value="HMA_1"/>
    <property type="match status" value="1"/>
</dbReference>
<dbReference type="EC" id="7.2.2.8" evidence="3"/>
<organism evidence="18 19">
    <name type="scientific">Terasakiella brassicae</name>
    <dbReference type="NCBI Taxonomy" id="1634917"/>
    <lineage>
        <taxon>Bacteria</taxon>
        <taxon>Pseudomonadati</taxon>
        <taxon>Pseudomonadota</taxon>
        <taxon>Alphaproteobacteria</taxon>
        <taxon>Rhodospirillales</taxon>
        <taxon>Terasakiellaceae</taxon>
        <taxon>Terasakiella</taxon>
    </lineage>
</organism>
<keyword evidence="14 16" id="KW-0472">Membrane</keyword>
<keyword evidence="11 16" id="KW-1133">Transmembrane helix</keyword>
<feature type="transmembrane region" description="Helical" evidence="16">
    <location>
        <begin position="213"/>
        <end position="231"/>
    </location>
</feature>
<dbReference type="SFLD" id="SFLDS00003">
    <property type="entry name" value="Haloacid_Dehalogenase"/>
    <property type="match status" value="1"/>
</dbReference>
<dbReference type="InterPro" id="IPR036412">
    <property type="entry name" value="HAD-like_sf"/>
</dbReference>
<dbReference type="InterPro" id="IPR023299">
    <property type="entry name" value="ATPase_P-typ_cyto_dom_N"/>
</dbReference>
<dbReference type="FunFam" id="3.40.50.1000:FF:000144">
    <property type="entry name" value="copper-transporting ATPase 1 isoform X2"/>
    <property type="match status" value="1"/>
</dbReference>
<evidence type="ECO:0000256" key="11">
    <source>
        <dbReference type="ARBA" id="ARBA00022989"/>
    </source>
</evidence>
<dbReference type="InterPro" id="IPR001757">
    <property type="entry name" value="P_typ_ATPase"/>
</dbReference>
<feature type="transmembrane region" description="Helical" evidence="16">
    <location>
        <begin position="183"/>
        <end position="201"/>
    </location>
</feature>
<reference evidence="18" key="1">
    <citation type="journal article" date="2014" name="Int. J. Syst. Evol. Microbiol.">
        <title>Complete genome sequence of Corynebacterium casei LMG S-19264T (=DSM 44701T), isolated from a smear-ripened cheese.</title>
        <authorList>
            <consortium name="US DOE Joint Genome Institute (JGI-PGF)"/>
            <person name="Walter F."/>
            <person name="Albersmeier A."/>
            <person name="Kalinowski J."/>
            <person name="Ruckert C."/>
        </authorList>
    </citation>
    <scope>NUCLEOTIDE SEQUENCE</scope>
    <source>
        <strain evidence="18">CGMCC 1.15254</strain>
    </source>
</reference>
<comment type="similarity">
    <text evidence="2 16">Belongs to the cation transport ATPase (P-type) (TC 3.A.3) family. Type IB subfamily.</text>
</comment>
<gene>
    <name evidence="18" type="ORF">GCM10011332_23600</name>
</gene>
<name>A0A917C3A7_9PROT</name>
<evidence type="ECO:0000256" key="9">
    <source>
        <dbReference type="ARBA" id="ARBA00022840"/>
    </source>
</evidence>
<dbReference type="InterPro" id="IPR023298">
    <property type="entry name" value="ATPase_P-typ_TM_dom_sf"/>
</dbReference>
<evidence type="ECO:0000256" key="12">
    <source>
        <dbReference type="ARBA" id="ARBA00023008"/>
    </source>
</evidence>
<keyword evidence="7 16" id="KW-0547">Nucleotide-binding</keyword>
<evidence type="ECO:0000256" key="10">
    <source>
        <dbReference type="ARBA" id="ARBA00022967"/>
    </source>
</evidence>
<keyword evidence="5 16" id="KW-0812">Transmembrane</keyword>
<evidence type="ECO:0000256" key="16">
    <source>
        <dbReference type="RuleBase" id="RU362081"/>
    </source>
</evidence>
<dbReference type="InterPro" id="IPR006121">
    <property type="entry name" value="HMA_dom"/>
</dbReference>
<dbReference type="GO" id="GO:0043682">
    <property type="term" value="F:P-type divalent copper transporter activity"/>
    <property type="evidence" value="ECO:0007669"/>
    <property type="project" value="TreeGrafter"/>
</dbReference>
<keyword evidence="13" id="KW-0406">Ion transport</keyword>
<dbReference type="Gene3D" id="3.30.70.100">
    <property type="match status" value="1"/>
</dbReference>
<dbReference type="SUPFAM" id="SSF55008">
    <property type="entry name" value="HMA, heavy metal-associated domain"/>
    <property type="match status" value="1"/>
</dbReference>
<dbReference type="GO" id="GO:0005886">
    <property type="term" value="C:plasma membrane"/>
    <property type="evidence" value="ECO:0007669"/>
    <property type="project" value="UniProtKB-SubCell"/>
</dbReference>
<evidence type="ECO:0000313" key="18">
    <source>
        <dbReference type="EMBL" id="GGF68729.1"/>
    </source>
</evidence>
<dbReference type="InterPro" id="IPR059000">
    <property type="entry name" value="ATPase_P-type_domA"/>
</dbReference>
<dbReference type="RefSeq" id="WP_188665366.1">
    <property type="nucleotide sequence ID" value="NZ_BMHV01000017.1"/>
</dbReference>
<keyword evidence="6 16" id="KW-0479">Metal-binding</keyword>
<feature type="transmembrane region" description="Helical" evidence="16">
    <location>
        <begin position="709"/>
        <end position="728"/>
    </location>
</feature>
<sequence>MLHAHHHKNEVSPSISSVRLGLKGMGCASCVATIEKALLAQQGIHTASVNFAASTVEIGFDSDIVSVSAIRQVIKEAGYSAVEPRDDSEESLQKEEAEKLAEYQTLMKKFWLAGAISIPNVLLMYPQLIPGLNEFMPPESLERQIVWMIQGVLTTFVLFWSGSQFFTGMWAALKHRSANMHTLISVGVSAAYLYSIVATLFPHIFPKEAAAEPFWDVTSVVIALVVLGLAMESKAKGKTSEAIKKLIGIQAKTARVIRGGTQKEIPVEEVLVDDIVLVRPGEKIPVDGIVTEGASSVDESMITGEPIPAEKSVGDEVIGATINKNGTFYFRATKVGKDTALANIIRLVQQAQGSKAPIQRIVDQVAAFFVPTVMILSLLAFMGWYNFGPEPRFIFAIISLVTTLIIACPCALGLATPTSLTVGIGKGAENGILIRSGDALQTAEKINAIILDKTGTITEGKPALTDITVMPDFEDNEVLKLAASLEALSEHPLAEAVVEGAKQADLSLVPAHDVKAVTGHGISGTVEGRNVLIGTSKFLSEQGVAVDGLIDIAEIYTPKGKTPILIAIDGKAAAVFAVADKVKADSKEAIAQLHRMGLEVFMITGDNKVTAEAIAKEVGVDHVLAEVLPEQKAHEVQKLQSRGKVVAMVGDGINDAPALAAADIGLAIGSGTDVAIEAADITLIKGSLKGVVTAMDISRATMRNVKQNLLGAFGYNVLGIPVAMGVLYPFFGILLSPIIAGGAMAFSSVTVVSNANRLRFYKPKGAKS</sequence>
<dbReference type="AlphaFoldDB" id="A0A917C3A7"/>
<dbReference type="GO" id="GO:0140581">
    <property type="term" value="F:P-type monovalent copper transporter activity"/>
    <property type="evidence" value="ECO:0007669"/>
    <property type="project" value="UniProtKB-EC"/>
</dbReference>
<dbReference type="PRINTS" id="PR00119">
    <property type="entry name" value="CATATPASE"/>
</dbReference>
<evidence type="ECO:0000256" key="7">
    <source>
        <dbReference type="ARBA" id="ARBA00022741"/>
    </source>
</evidence>
<dbReference type="SFLD" id="SFLDF00027">
    <property type="entry name" value="p-type_atpase"/>
    <property type="match status" value="1"/>
</dbReference>